<reference evidence="3 4" key="1">
    <citation type="submission" date="2018-01" db="EMBL/GenBank/DDBJ databases">
        <title>Genome Sequencing and Assembly of Anaerobacter polyendosporus strain CT4.</title>
        <authorList>
            <person name="Tachaapaikoon C."/>
            <person name="Sutheeworapong S."/>
            <person name="Jenjaroenpun P."/>
            <person name="Wongsurawat T."/>
            <person name="Nookeaw I."/>
            <person name="Cheawchanlertfa P."/>
            <person name="Kosugi A."/>
            <person name="Cheevadhanarak S."/>
            <person name="Ratanakhanokchai K."/>
        </authorList>
    </citation>
    <scope>NUCLEOTIDE SEQUENCE [LARGE SCALE GENOMIC DNA]</scope>
    <source>
        <strain evidence="3 4">CT4</strain>
    </source>
</reference>
<dbReference type="KEGG" id="cmah:C1I91_22300"/>
<evidence type="ECO:0000313" key="3">
    <source>
        <dbReference type="EMBL" id="QAA34141.1"/>
    </source>
</evidence>
<accession>A0A3R5U7V6</accession>
<sequence length="230" mass="27014">MEVFSLEDMDIFNEIEKHLLEDDRPSNYLDKLKKDGVLYKRPFDIIGGLDKIEQEKKFHPEGNVWNHTMLVVDEAALRRDISEDKRSLMWAALLHDVGKIKTTVKRNGRWTAYDHDSVGAEMSRRFLREFSSDEHFNDKVVGLVRWHMQNLYVNKRLPFAHISNMVEDCSVHEIILISLCDRLARGKMSEEEIDEIVEKLEKFVDTIASTTGDSYEEIKEEILFKRLQQV</sequence>
<dbReference type="PANTHER" id="PTHR47545:SF2">
    <property type="entry name" value="CC-ADDING TRNA NUCLEOTIDYLTRANSFERASE"/>
    <property type="match status" value="1"/>
</dbReference>
<dbReference type="AlphaFoldDB" id="A0A3R5U7V6"/>
<dbReference type="Gene3D" id="1.10.3090.10">
    <property type="entry name" value="cca-adding enzyme, domain 2"/>
    <property type="match status" value="1"/>
</dbReference>
<evidence type="ECO:0000259" key="2">
    <source>
        <dbReference type="Pfam" id="PF01966"/>
    </source>
</evidence>
<dbReference type="SUPFAM" id="SSF109604">
    <property type="entry name" value="HD-domain/PDEase-like"/>
    <property type="match status" value="1"/>
</dbReference>
<proteinExistence type="predicted"/>
<dbReference type="Pfam" id="PF01966">
    <property type="entry name" value="HD"/>
    <property type="match status" value="1"/>
</dbReference>
<protein>
    <recommendedName>
        <fullName evidence="2">HD domain-containing protein</fullName>
    </recommendedName>
</protein>
<dbReference type="InterPro" id="IPR006674">
    <property type="entry name" value="HD_domain"/>
</dbReference>
<dbReference type="NCBIfam" id="TIGR00277">
    <property type="entry name" value="HDIG"/>
    <property type="match status" value="1"/>
</dbReference>
<dbReference type="InterPro" id="IPR006675">
    <property type="entry name" value="HDIG_dom"/>
</dbReference>
<name>A0A3R5U7V6_9CLOT</name>
<dbReference type="OrthoDB" id="9805698at2"/>
<dbReference type="EMBL" id="CP025746">
    <property type="protein sequence ID" value="QAA34141.1"/>
    <property type="molecule type" value="Genomic_DNA"/>
</dbReference>
<dbReference type="GO" id="GO:0000166">
    <property type="term" value="F:nucleotide binding"/>
    <property type="evidence" value="ECO:0007669"/>
    <property type="project" value="UniProtKB-KW"/>
</dbReference>
<dbReference type="InterPro" id="IPR003607">
    <property type="entry name" value="HD/PDEase_dom"/>
</dbReference>
<evidence type="ECO:0000313" key="4">
    <source>
        <dbReference type="Proteomes" id="UP000286268"/>
    </source>
</evidence>
<keyword evidence="4" id="KW-1185">Reference proteome</keyword>
<keyword evidence="1" id="KW-0547">Nucleotide-binding</keyword>
<dbReference type="CDD" id="cd00077">
    <property type="entry name" value="HDc"/>
    <property type="match status" value="1"/>
</dbReference>
<gene>
    <name evidence="3" type="ORF">C1I91_22300</name>
</gene>
<dbReference type="Proteomes" id="UP000286268">
    <property type="component" value="Chromosome"/>
</dbReference>
<evidence type="ECO:0000256" key="1">
    <source>
        <dbReference type="ARBA" id="ARBA00022741"/>
    </source>
</evidence>
<dbReference type="PANTHER" id="PTHR47545">
    <property type="entry name" value="MULTIFUNCTIONAL CCA PROTEIN"/>
    <property type="match status" value="1"/>
</dbReference>
<dbReference type="InterPro" id="IPR050124">
    <property type="entry name" value="tRNA_CCA-adding_enzyme"/>
</dbReference>
<organism evidence="3 4">
    <name type="scientific">Clostridium manihotivorum</name>
    <dbReference type="NCBI Taxonomy" id="2320868"/>
    <lineage>
        <taxon>Bacteria</taxon>
        <taxon>Bacillati</taxon>
        <taxon>Bacillota</taxon>
        <taxon>Clostridia</taxon>
        <taxon>Eubacteriales</taxon>
        <taxon>Clostridiaceae</taxon>
        <taxon>Clostridium</taxon>
    </lineage>
</organism>
<feature type="domain" description="HD" evidence="2">
    <location>
        <begin position="66"/>
        <end position="185"/>
    </location>
</feature>